<dbReference type="InterPro" id="IPR051828">
    <property type="entry name" value="HAD-like_hydrolase_domain"/>
</dbReference>
<dbReference type="PRINTS" id="PR00413">
    <property type="entry name" value="HADHALOGNASE"/>
</dbReference>
<evidence type="ECO:0000313" key="1">
    <source>
        <dbReference type="EMBL" id="OYD14426.1"/>
    </source>
</evidence>
<dbReference type="EMBL" id="NOZQ01000184">
    <property type="protein sequence ID" value="OYD14426.1"/>
    <property type="molecule type" value="Genomic_DNA"/>
</dbReference>
<dbReference type="Proteomes" id="UP000215215">
    <property type="component" value="Unassembled WGS sequence"/>
</dbReference>
<dbReference type="InterPro" id="IPR036412">
    <property type="entry name" value="HAD-like_sf"/>
</dbReference>
<reference evidence="1 3" key="1">
    <citation type="submission" date="2017-07" db="EMBL/GenBank/DDBJ databases">
        <title>Recovery of genomes from metagenomes via a dereplication, aggregation, and scoring strategy.</title>
        <authorList>
            <person name="Sieber C.M."/>
            <person name="Probst A.J."/>
            <person name="Sharrar A."/>
            <person name="Thomas B.C."/>
            <person name="Hess M."/>
            <person name="Tringe S.G."/>
            <person name="Banfield J.F."/>
        </authorList>
    </citation>
    <scope>NUCLEOTIDE SEQUENCE [LARGE SCALE GENOMIC DNA]</scope>
    <source>
        <strain evidence="1">JGI_Cruoil_03_44_89</strain>
    </source>
</reference>
<dbReference type="InterPro" id="IPR023214">
    <property type="entry name" value="HAD_sf"/>
</dbReference>
<dbReference type="SFLD" id="SFLDS00003">
    <property type="entry name" value="Haloacid_Dehalogenase"/>
    <property type="match status" value="1"/>
</dbReference>
<name>A0A235BQF2_UNCW3</name>
<dbReference type="InterPro" id="IPR041492">
    <property type="entry name" value="HAD_2"/>
</dbReference>
<dbReference type="InterPro" id="IPR023198">
    <property type="entry name" value="PGP-like_dom2"/>
</dbReference>
<dbReference type="SUPFAM" id="SSF56784">
    <property type="entry name" value="HAD-like"/>
    <property type="match status" value="1"/>
</dbReference>
<evidence type="ECO:0008006" key="4">
    <source>
        <dbReference type="Google" id="ProtNLM"/>
    </source>
</evidence>
<evidence type="ECO:0000313" key="3">
    <source>
        <dbReference type="Proteomes" id="UP000215215"/>
    </source>
</evidence>
<dbReference type="SFLD" id="SFLDG01129">
    <property type="entry name" value="C1.5:_HAD__Beta-PGM__Phosphata"/>
    <property type="match status" value="1"/>
</dbReference>
<dbReference type="NCBIfam" id="TIGR01549">
    <property type="entry name" value="HAD-SF-IA-v1"/>
    <property type="match status" value="1"/>
</dbReference>
<gene>
    <name evidence="2" type="ORF">CH333_03335</name>
    <name evidence="1" type="ORF">CH333_08080</name>
</gene>
<dbReference type="PANTHER" id="PTHR46191:SF2">
    <property type="entry name" value="HALOACID DEHALOGENASE-LIKE HYDROLASE DOMAIN-CONTAINING PROTEIN 3"/>
    <property type="match status" value="1"/>
</dbReference>
<dbReference type="EMBL" id="NOZQ01000064">
    <property type="protein sequence ID" value="OYD16470.1"/>
    <property type="molecule type" value="Genomic_DNA"/>
</dbReference>
<dbReference type="AlphaFoldDB" id="A0A235BQF2"/>
<dbReference type="InterPro" id="IPR006439">
    <property type="entry name" value="HAD-SF_hydro_IA"/>
</dbReference>
<sequence length="225" mass="26040">MMVIFFDLGTTLVYSTPSKEEVFRLICLEHGIRLDIEEIRNAYKKADVIFGGSAYLNYKGRTNEMYESLDKFLLNELGVRNDKLAKIVSSEFDHFIQWKIYPEVDSTLSYLYDRGYQLGIISNIDSRILYILRRVKIMKYFSTITYSQEVGVEKPDARIFQIALMKSNASPGESFHIGDNYEHDVRGALSVGMIPILIDREGKYPDVNCLKVSQLYETISIIERR</sequence>
<protein>
    <recommendedName>
        <fullName evidence="4">HAD family hydrolase</fullName>
    </recommendedName>
</protein>
<comment type="caution">
    <text evidence="1">The sequence shown here is derived from an EMBL/GenBank/DDBJ whole genome shotgun (WGS) entry which is preliminary data.</text>
</comment>
<dbReference type="Gene3D" id="1.10.150.240">
    <property type="entry name" value="Putative phosphatase, domain 2"/>
    <property type="match status" value="1"/>
</dbReference>
<accession>A0A235BQF2</accession>
<organism evidence="1 3">
    <name type="scientific">candidate division WOR-3 bacterium JGI_Cruoil_03_44_89</name>
    <dbReference type="NCBI Taxonomy" id="1973748"/>
    <lineage>
        <taxon>Bacteria</taxon>
        <taxon>Bacteria division WOR-3</taxon>
    </lineage>
</organism>
<evidence type="ECO:0000313" key="2">
    <source>
        <dbReference type="EMBL" id="OYD16470.1"/>
    </source>
</evidence>
<dbReference type="Gene3D" id="3.40.50.1000">
    <property type="entry name" value="HAD superfamily/HAD-like"/>
    <property type="match status" value="1"/>
</dbReference>
<dbReference type="Pfam" id="PF13419">
    <property type="entry name" value="HAD_2"/>
    <property type="match status" value="1"/>
</dbReference>
<proteinExistence type="predicted"/>
<dbReference type="PANTHER" id="PTHR46191">
    <property type="match status" value="1"/>
</dbReference>